<keyword evidence="2" id="KW-0378">Hydrolase</keyword>
<dbReference type="EMBL" id="JAFMOW010000060">
    <property type="protein sequence ID" value="MBU9855658.1"/>
    <property type="molecule type" value="Genomic_DNA"/>
</dbReference>
<dbReference type="GO" id="GO:0016787">
    <property type="term" value="F:hydrolase activity"/>
    <property type="evidence" value="ECO:0007669"/>
    <property type="project" value="UniProtKB-KW"/>
</dbReference>
<sequence>MAVLPTHHGDIDYLDIGQGDTTLFLMPGWCQPKTVFNDFAELAAEFFRVVIIDWRGHGKSSTDGQDFDGAALLTDALTLIDHLGLTRVVPVSVAHASWIAVDLAESLADRVPQVIFLDWIMNEPAPAFFTSIKEMQREDSWQSARDELYDFWLAGSDSAIMNDHLKIGMSESGYTLWRLAGQVISDAYHQYGSPLQRLEKLKNPPMATHIYSLNRDDGYLALQQRFAQAHDFFDVKRLEDARTHLAVLEKPGDVLAAIMNK</sequence>
<evidence type="ECO:0000313" key="2">
    <source>
        <dbReference type="EMBL" id="MBU9855658.1"/>
    </source>
</evidence>
<reference evidence="2 3" key="1">
    <citation type="submission" date="2021-03" db="EMBL/GenBank/DDBJ databases">
        <title>Five novel Rahnella species.</title>
        <authorList>
            <person name="Brady C."/>
            <person name="Asselin J."/>
            <person name="Beer S."/>
            <person name="Bruberg M.B."/>
            <person name="Crampton B."/>
            <person name="Venter S."/>
            <person name="Arnold D."/>
            <person name="Denman S."/>
        </authorList>
    </citation>
    <scope>NUCLEOTIDE SEQUENCE [LARGE SCALE GENOMIC DNA]</scope>
    <source>
        <strain evidence="2 3">H11b</strain>
    </source>
</reference>
<accession>A0ABS6LU86</accession>
<evidence type="ECO:0000259" key="1">
    <source>
        <dbReference type="Pfam" id="PF12697"/>
    </source>
</evidence>
<gene>
    <name evidence="2" type="ORF">J1778_10245</name>
</gene>
<dbReference type="Proteomes" id="UP000734343">
    <property type="component" value="Unassembled WGS sequence"/>
</dbReference>
<evidence type="ECO:0000313" key="3">
    <source>
        <dbReference type="Proteomes" id="UP000734343"/>
    </source>
</evidence>
<proteinExistence type="predicted"/>
<organism evidence="2 3">
    <name type="scientific">Rahnella bonaserana</name>
    <dbReference type="NCBI Taxonomy" id="2816248"/>
    <lineage>
        <taxon>Bacteria</taxon>
        <taxon>Pseudomonadati</taxon>
        <taxon>Pseudomonadota</taxon>
        <taxon>Gammaproteobacteria</taxon>
        <taxon>Enterobacterales</taxon>
        <taxon>Yersiniaceae</taxon>
        <taxon>Rahnella</taxon>
    </lineage>
</organism>
<name>A0ABS6LU86_9GAMM</name>
<feature type="domain" description="AB hydrolase-1" evidence="1">
    <location>
        <begin position="24"/>
        <end position="257"/>
    </location>
</feature>
<keyword evidence="3" id="KW-1185">Reference proteome</keyword>
<comment type="caution">
    <text evidence="2">The sequence shown here is derived from an EMBL/GenBank/DDBJ whole genome shotgun (WGS) entry which is preliminary data.</text>
</comment>
<protein>
    <submittedName>
        <fullName evidence="2">Alpha/beta hydrolase</fullName>
    </submittedName>
</protein>
<dbReference type="RefSeq" id="WP_217173091.1">
    <property type="nucleotide sequence ID" value="NZ_CP126169.1"/>
</dbReference>
<dbReference type="Pfam" id="PF12697">
    <property type="entry name" value="Abhydrolase_6"/>
    <property type="match status" value="1"/>
</dbReference>
<dbReference type="InterPro" id="IPR000073">
    <property type="entry name" value="AB_hydrolase_1"/>
</dbReference>